<gene>
    <name evidence="2" type="ORF">FEJ81_11745</name>
</gene>
<evidence type="ECO:0000256" key="1">
    <source>
        <dbReference type="SAM" id="Phobius"/>
    </source>
</evidence>
<feature type="transmembrane region" description="Helical" evidence="1">
    <location>
        <begin position="35"/>
        <end position="54"/>
    </location>
</feature>
<feature type="transmembrane region" description="Helical" evidence="1">
    <location>
        <begin position="115"/>
        <end position="138"/>
    </location>
</feature>
<keyword evidence="1" id="KW-1133">Transmembrane helix</keyword>
<dbReference type="EMBL" id="CP040330">
    <property type="protein sequence ID" value="QCS42998.1"/>
    <property type="molecule type" value="Genomic_DNA"/>
</dbReference>
<dbReference type="KEGG" id="nvr:FEJ81_11745"/>
<keyword evidence="1" id="KW-0812">Transmembrane</keyword>
<accession>A0A4P8WHR3</accession>
<feature type="transmembrane region" description="Helical" evidence="1">
    <location>
        <begin position="12"/>
        <end position="29"/>
    </location>
</feature>
<dbReference type="RefSeq" id="WP_138245470.1">
    <property type="nucleotide sequence ID" value="NZ_CP040330.1"/>
</dbReference>
<dbReference type="GeneID" id="40265956"/>
<feature type="transmembrane region" description="Helical" evidence="1">
    <location>
        <begin position="66"/>
        <end position="85"/>
    </location>
</feature>
<proteinExistence type="predicted"/>
<keyword evidence="1" id="KW-0472">Membrane</keyword>
<feature type="transmembrane region" description="Helical" evidence="1">
    <location>
        <begin position="91"/>
        <end position="108"/>
    </location>
</feature>
<dbReference type="Proteomes" id="UP000302218">
    <property type="component" value="Chromosome"/>
</dbReference>
<name>A0A4P8WHR3_9EURY</name>
<dbReference type="OrthoDB" id="381434at2157"/>
<evidence type="ECO:0000313" key="2">
    <source>
        <dbReference type="EMBL" id="QCS42998.1"/>
    </source>
</evidence>
<protein>
    <submittedName>
        <fullName evidence="2">Uncharacterized protein</fullName>
    </submittedName>
</protein>
<feature type="transmembrane region" description="Helical" evidence="1">
    <location>
        <begin position="158"/>
        <end position="179"/>
    </location>
</feature>
<organism evidence="2 3">
    <name type="scientific">Natrinema versiforme</name>
    <dbReference type="NCBI Taxonomy" id="88724"/>
    <lineage>
        <taxon>Archaea</taxon>
        <taxon>Methanobacteriati</taxon>
        <taxon>Methanobacteriota</taxon>
        <taxon>Stenosarchaea group</taxon>
        <taxon>Halobacteria</taxon>
        <taxon>Halobacteriales</taxon>
        <taxon>Natrialbaceae</taxon>
        <taxon>Natrinema</taxon>
    </lineage>
</organism>
<reference evidence="3" key="1">
    <citation type="submission" date="2019-05" db="EMBL/GenBank/DDBJ databases">
        <title>Genome sequence and methylation pattern of the halophilic Archaeon Natrinema versiforme BOL5-4.</title>
        <authorList>
            <person name="DasSarma P."/>
            <person name="Anton B.P."/>
            <person name="DasSarma S.L."/>
            <person name="Martinez F.L."/>
            <person name="Guzman D."/>
            <person name="Roberts R.J."/>
            <person name="DasSarma S."/>
        </authorList>
    </citation>
    <scope>NUCLEOTIDE SEQUENCE [LARGE SCALE GENOMIC DNA]</scope>
    <source>
        <strain evidence="3">BOL5-4</strain>
    </source>
</reference>
<sequence length="195" mass="19006">MTARTSLRSRVRLGGSVLVILGAIALVSADLETAVALVALCAVGYAFQAGVASADGGESIRRSLGPGAKFAVGTLCVAGAIAVAASDVIDALALATTAVLGYAGYRLGSVVRGGIYGTALGLVGSIVVVCLFAVAAGLGAHSAGGVGAVLLTVAFPPAVIGFLLWAGFVLLVGALWGLVWGSVGGAIARVTRGLE</sequence>
<dbReference type="AlphaFoldDB" id="A0A4P8WHR3"/>
<evidence type="ECO:0000313" key="3">
    <source>
        <dbReference type="Proteomes" id="UP000302218"/>
    </source>
</evidence>